<reference evidence="1 2" key="1">
    <citation type="journal article" date="2014" name="Agronomy (Basel)">
        <title>A Draft Genome Sequence for Ensete ventricosum, the Drought-Tolerant Tree Against Hunger.</title>
        <authorList>
            <person name="Harrison J."/>
            <person name="Moore K.A."/>
            <person name="Paszkiewicz K."/>
            <person name="Jones T."/>
            <person name="Grant M."/>
            <person name="Ambacheew D."/>
            <person name="Muzemil S."/>
            <person name="Studholme D.J."/>
        </authorList>
    </citation>
    <scope>NUCLEOTIDE SEQUENCE [LARGE SCALE GENOMIC DNA]</scope>
</reference>
<protein>
    <submittedName>
        <fullName evidence="1">Uncharacterized protein</fullName>
    </submittedName>
</protein>
<dbReference type="Proteomes" id="UP000287651">
    <property type="component" value="Unassembled WGS sequence"/>
</dbReference>
<accession>A0A426Y0N4</accession>
<dbReference type="EMBL" id="AMZH03015925">
    <property type="protein sequence ID" value="RRT45303.1"/>
    <property type="molecule type" value="Genomic_DNA"/>
</dbReference>
<gene>
    <name evidence="1" type="ORF">B296_00046775</name>
</gene>
<proteinExistence type="predicted"/>
<organism evidence="1 2">
    <name type="scientific">Ensete ventricosum</name>
    <name type="common">Abyssinian banana</name>
    <name type="synonym">Musa ensete</name>
    <dbReference type="NCBI Taxonomy" id="4639"/>
    <lineage>
        <taxon>Eukaryota</taxon>
        <taxon>Viridiplantae</taxon>
        <taxon>Streptophyta</taxon>
        <taxon>Embryophyta</taxon>
        <taxon>Tracheophyta</taxon>
        <taxon>Spermatophyta</taxon>
        <taxon>Magnoliopsida</taxon>
        <taxon>Liliopsida</taxon>
        <taxon>Zingiberales</taxon>
        <taxon>Musaceae</taxon>
        <taxon>Ensete</taxon>
    </lineage>
</organism>
<evidence type="ECO:0000313" key="1">
    <source>
        <dbReference type="EMBL" id="RRT45303.1"/>
    </source>
</evidence>
<evidence type="ECO:0000313" key="2">
    <source>
        <dbReference type="Proteomes" id="UP000287651"/>
    </source>
</evidence>
<comment type="caution">
    <text evidence="1">The sequence shown here is derived from an EMBL/GenBank/DDBJ whole genome shotgun (WGS) entry which is preliminary data.</text>
</comment>
<name>A0A426Y0N4_ENSVE</name>
<dbReference type="AlphaFoldDB" id="A0A426Y0N4"/>
<sequence>MLHVAGGDHCPWVGTAPMGECHRIGRASRHPYGRAALSHATTWPEGGDPPVGVVPKSSLQAILAGGVHSNKRPGRIWSPL</sequence>